<dbReference type="InterPro" id="IPR004919">
    <property type="entry name" value="GmrSD_N"/>
</dbReference>
<dbReference type="RefSeq" id="WP_377186307.1">
    <property type="nucleotide sequence ID" value="NZ_JBHUPD010000002.1"/>
</dbReference>
<feature type="domain" description="GmrSD restriction endonucleases N-terminal" evidence="1">
    <location>
        <begin position="17"/>
        <end position="249"/>
    </location>
</feature>
<dbReference type="Proteomes" id="UP001597557">
    <property type="component" value="Unassembled WGS sequence"/>
</dbReference>
<evidence type="ECO:0000259" key="1">
    <source>
        <dbReference type="Pfam" id="PF03235"/>
    </source>
</evidence>
<reference evidence="3" key="1">
    <citation type="journal article" date="2019" name="Int. J. Syst. Evol. Microbiol.">
        <title>The Global Catalogue of Microorganisms (GCM) 10K type strain sequencing project: providing services to taxonomists for standard genome sequencing and annotation.</title>
        <authorList>
            <consortium name="The Broad Institute Genomics Platform"/>
            <consortium name="The Broad Institute Genome Sequencing Center for Infectious Disease"/>
            <person name="Wu L."/>
            <person name="Ma J."/>
        </authorList>
    </citation>
    <scope>NUCLEOTIDE SEQUENCE [LARGE SCALE GENOMIC DNA]</scope>
    <source>
        <strain evidence="3">KCTC 22437</strain>
    </source>
</reference>
<evidence type="ECO:0000313" key="2">
    <source>
        <dbReference type="EMBL" id="MFD2873481.1"/>
    </source>
</evidence>
<organism evidence="2 3">
    <name type="scientific">Mucilaginibacter ximonensis</name>
    <dbReference type="NCBI Taxonomy" id="538021"/>
    <lineage>
        <taxon>Bacteria</taxon>
        <taxon>Pseudomonadati</taxon>
        <taxon>Bacteroidota</taxon>
        <taxon>Sphingobacteriia</taxon>
        <taxon>Sphingobacteriales</taxon>
        <taxon>Sphingobacteriaceae</taxon>
        <taxon>Mucilaginibacter</taxon>
    </lineage>
</organism>
<proteinExistence type="predicted"/>
<dbReference type="Pfam" id="PF03235">
    <property type="entry name" value="GmrSD_N"/>
    <property type="match status" value="1"/>
</dbReference>
<dbReference type="EMBL" id="JBHUPD010000002">
    <property type="protein sequence ID" value="MFD2873481.1"/>
    <property type="molecule type" value="Genomic_DNA"/>
</dbReference>
<sequence>MNIVADIAKGERLTFLELFQQKHYDVEIPIIQRDYAQGRASSREVREVFLDALFNYLEEGLPHRDLDFIYGSVERQDDGLNRFIPLDGQQRLTTLFLLHWYLATLTGNQAAFQSTFLRRQRSRFTYETRSSSQEFCDALVAAVIDLGQLLPPDEGKQNRLSKTLRDRGWYYLSWDQDPTVQSMLTMLDSIHARFHSRPEFYGRLTSRDNRVITFLMLPLQEFGLTDDLYIKMNSRGKPLSPFENFKARYEQHIDELPWKNAGDYTLDFGDGPVVVSRRTYFAHQIDTTWADLFWNYRGVGGPYSSFDKELMNFIRVILSAAYALQKSAGKDETLEYLFGTQVVSRRPDYSDVISYHNYQQFGALSKKAFKLLTGTFDCLSNGNQPIRVHLPDTFHFDEQVVFRKVLDHSLSQEQRVQFYAYTGFLIEHKGDITGLTPWMRVIYNLTVNTVIDGAEEIASALRSVKELLPYSADILNQLTRLKTTAVDFFYRRQVQEEQLKAHLILKTPEWGQAILAAERHGYFLGQILFLFEYSGVLEWFEQHGHCNWSVAEDLAFLSAFQHYTASAGAVFATIGTAANKDFIWERAVLTKGDYLPWLTAWRRNFLIRPRDRDYSWKRLLRLPPPSAHADDIYQQAQQRDLVKQVLDDPIFNREDLRGSLTLICKNRPSDWRRYFIRKPALIGYCSQGYIRFFQSEHNIRLYKHSQQNHTQVELYTYDLWLRELENKPLGLPFDYCYYQDVRTGDEQPGIRFTELKLGRKTYRMELDYQSEGTTFEFRFYKEGGKTSLEAYQAELTTVLEAQELEWYEQDKHFWCLADTATKAMEKLLALSKALAELKATL</sequence>
<accession>A0ABW5YF95</accession>
<keyword evidence="3" id="KW-1185">Reference proteome</keyword>
<evidence type="ECO:0000313" key="3">
    <source>
        <dbReference type="Proteomes" id="UP001597557"/>
    </source>
</evidence>
<name>A0ABW5YF95_9SPHI</name>
<protein>
    <submittedName>
        <fullName evidence="2">DUF262 domain-containing protein</fullName>
    </submittedName>
</protein>
<gene>
    <name evidence="2" type="ORF">ACFS5N_13430</name>
</gene>
<comment type="caution">
    <text evidence="2">The sequence shown here is derived from an EMBL/GenBank/DDBJ whole genome shotgun (WGS) entry which is preliminary data.</text>
</comment>